<keyword evidence="11" id="KW-1185">Reference proteome</keyword>
<organism evidence="10 11">
    <name type="scientific">Streptohalobacillus salinus</name>
    <dbReference type="NCBI Taxonomy" id="621096"/>
    <lineage>
        <taxon>Bacteria</taxon>
        <taxon>Bacillati</taxon>
        <taxon>Bacillota</taxon>
        <taxon>Bacilli</taxon>
        <taxon>Bacillales</taxon>
        <taxon>Bacillaceae</taxon>
        <taxon>Streptohalobacillus</taxon>
    </lineage>
</organism>
<keyword evidence="5 7" id="KW-1133">Transmembrane helix</keyword>
<keyword evidence="6 7" id="KW-0472">Membrane</keyword>
<dbReference type="Gene3D" id="3.30.240.20">
    <property type="entry name" value="bsu07140 like domains"/>
    <property type="match status" value="1"/>
</dbReference>
<dbReference type="InterPro" id="IPR007353">
    <property type="entry name" value="DUF421"/>
</dbReference>
<protein>
    <submittedName>
        <fullName evidence="10">Uncharacterized protein DUF421</fullName>
    </submittedName>
</protein>
<dbReference type="Proteomes" id="UP000247922">
    <property type="component" value="Unassembled WGS sequence"/>
</dbReference>
<dbReference type="Pfam" id="PF04239">
    <property type="entry name" value="DUF421"/>
    <property type="match status" value="1"/>
</dbReference>
<evidence type="ECO:0000256" key="7">
    <source>
        <dbReference type="SAM" id="Phobius"/>
    </source>
</evidence>
<dbReference type="AlphaFoldDB" id="A0A2V3WFN0"/>
<feature type="domain" description="YetF-like N-terminal transmembrane" evidence="9">
    <location>
        <begin position="21"/>
        <end position="86"/>
    </location>
</feature>
<dbReference type="InterPro" id="IPR023090">
    <property type="entry name" value="UPF0702_alpha/beta_dom_sf"/>
</dbReference>
<reference evidence="10 11" key="1">
    <citation type="submission" date="2018-05" db="EMBL/GenBank/DDBJ databases">
        <title>Genomic Encyclopedia of Type Strains, Phase IV (KMG-IV): sequencing the most valuable type-strain genomes for metagenomic binning, comparative biology and taxonomic classification.</title>
        <authorList>
            <person name="Goeker M."/>
        </authorList>
    </citation>
    <scope>NUCLEOTIDE SEQUENCE [LARGE SCALE GENOMIC DNA]</scope>
    <source>
        <strain evidence="10 11">DSM 22440</strain>
    </source>
</reference>
<dbReference type="InterPro" id="IPR048454">
    <property type="entry name" value="YetF_N"/>
</dbReference>
<dbReference type="PANTHER" id="PTHR34582:SF6">
    <property type="entry name" value="UPF0702 TRANSMEMBRANE PROTEIN YCAP"/>
    <property type="match status" value="1"/>
</dbReference>
<dbReference type="GO" id="GO:0005886">
    <property type="term" value="C:plasma membrane"/>
    <property type="evidence" value="ECO:0007669"/>
    <property type="project" value="UniProtKB-SubCell"/>
</dbReference>
<dbReference type="PANTHER" id="PTHR34582">
    <property type="entry name" value="UPF0702 TRANSMEMBRANE PROTEIN YCAP"/>
    <property type="match status" value="1"/>
</dbReference>
<dbReference type="RefSeq" id="WP_245881980.1">
    <property type="nucleotide sequence ID" value="NZ_QJJR01000006.1"/>
</dbReference>
<keyword evidence="4 7" id="KW-0812">Transmembrane</keyword>
<evidence type="ECO:0000256" key="5">
    <source>
        <dbReference type="ARBA" id="ARBA00022989"/>
    </source>
</evidence>
<feature type="domain" description="YetF C-terminal" evidence="8">
    <location>
        <begin position="91"/>
        <end position="159"/>
    </location>
</feature>
<gene>
    <name evidence="10" type="ORF">DES38_10659</name>
</gene>
<comment type="caution">
    <text evidence="10">The sequence shown here is derived from an EMBL/GenBank/DDBJ whole genome shotgun (WGS) entry which is preliminary data.</text>
</comment>
<comment type="subcellular location">
    <subcellularLocation>
        <location evidence="1">Cell membrane</location>
        <topology evidence="1">Multi-pass membrane protein</topology>
    </subcellularLocation>
</comment>
<evidence type="ECO:0000313" key="10">
    <source>
        <dbReference type="EMBL" id="PXW91025.1"/>
    </source>
</evidence>
<feature type="transmembrane region" description="Helical" evidence="7">
    <location>
        <begin position="44"/>
        <end position="65"/>
    </location>
</feature>
<name>A0A2V3WFN0_9BACI</name>
<sequence>MMNYIIGDFETMKRTLIIGVFSYFLLILMIRISGKRTLSKMNAFDFIITIALGSMLATIIINPSIALVEGMLAMALLIFLQYVITFTAVRLKTVSRIIKSAPTLLYYQGELIERNMLQERILKGELEQAIRKAGHNDFDSISAIVLETDGVISIITDEGNLVHNLDAVSNVPMQR</sequence>
<feature type="transmembrane region" description="Helical" evidence="7">
    <location>
        <begin position="71"/>
        <end position="89"/>
    </location>
</feature>
<evidence type="ECO:0000256" key="3">
    <source>
        <dbReference type="ARBA" id="ARBA00022475"/>
    </source>
</evidence>
<accession>A0A2V3WFN0</accession>
<evidence type="ECO:0000313" key="11">
    <source>
        <dbReference type="Proteomes" id="UP000247922"/>
    </source>
</evidence>
<keyword evidence="3" id="KW-1003">Cell membrane</keyword>
<evidence type="ECO:0000256" key="1">
    <source>
        <dbReference type="ARBA" id="ARBA00004651"/>
    </source>
</evidence>
<comment type="similarity">
    <text evidence="2">Belongs to the UPF0702 family.</text>
</comment>
<evidence type="ECO:0000256" key="2">
    <source>
        <dbReference type="ARBA" id="ARBA00006448"/>
    </source>
</evidence>
<dbReference type="Pfam" id="PF20730">
    <property type="entry name" value="YetF_N"/>
    <property type="match status" value="1"/>
</dbReference>
<proteinExistence type="inferred from homology"/>
<feature type="transmembrane region" description="Helical" evidence="7">
    <location>
        <begin position="12"/>
        <end position="32"/>
    </location>
</feature>
<evidence type="ECO:0000259" key="9">
    <source>
        <dbReference type="Pfam" id="PF20730"/>
    </source>
</evidence>
<evidence type="ECO:0000259" key="8">
    <source>
        <dbReference type="Pfam" id="PF04239"/>
    </source>
</evidence>
<evidence type="ECO:0000256" key="4">
    <source>
        <dbReference type="ARBA" id="ARBA00022692"/>
    </source>
</evidence>
<dbReference type="EMBL" id="QJJR01000006">
    <property type="protein sequence ID" value="PXW91025.1"/>
    <property type="molecule type" value="Genomic_DNA"/>
</dbReference>
<evidence type="ECO:0000256" key="6">
    <source>
        <dbReference type="ARBA" id="ARBA00023136"/>
    </source>
</evidence>